<dbReference type="EMBL" id="LBOI01000004">
    <property type="protein sequence ID" value="KKP31873.1"/>
    <property type="molecule type" value="Genomic_DNA"/>
</dbReference>
<evidence type="ECO:0000313" key="6">
    <source>
        <dbReference type="EMBL" id="KKP31873.1"/>
    </source>
</evidence>
<evidence type="ECO:0000256" key="1">
    <source>
        <dbReference type="ARBA" id="ARBA00008563"/>
    </source>
</evidence>
<gene>
    <name evidence="4" type="primary">rplU</name>
    <name evidence="6" type="ORF">UR21_C0004G0009</name>
</gene>
<dbReference type="PANTHER" id="PTHR21349:SF0">
    <property type="entry name" value="LARGE RIBOSOMAL SUBUNIT PROTEIN BL21M"/>
    <property type="match status" value="1"/>
</dbReference>
<dbReference type="GO" id="GO:0006412">
    <property type="term" value="P:translation"/>
    <property type="evidence" value="ECO:0007669"/>
    <property type="project" value="UniProtKB-UniRule"/>
</dbReference>
<dbReference type="Proteomes" id="UP000034803">
    <property type="component" value="Unassembled WGS sequence"/>
</dbReference>
<dbReference type="InterPro" id="IPR028909">
    <property type="entry name" value="bL21-like"/>
</dbReference>
<dbReference type="GO" id="GO:0003735">
    <property type="term" value="F:structural constituent of ribosome"/>
    <property type="evidence" value="ECO:0007669"/>
    <property type="project" value="InterPro"/>
</dbReference>
<comment type="similarity">
    <text evidence="1 4 5">Belongs to the bacterial ribosomal protein bL21 family.</text>
</comment>
<comment type="caution">
    <text evidence="6">The sequence shown here is derived from an EMBL/GenBank/DDBJ whole genome shotgun (WGS) entry which is preliminary data.</text>
</comment>
<dbReference type="GO" id="GO:0019843">
    <property type="term" value="F:rRNA binding"/>
    <property type="evidence" value="ECO:0007669"/>
    <property type="project" value="UniProtKB-UniRule"/>
</dbReference>
<reference evidence="6 7" key="1">
    <citation type="journal article" date="2015" name="Nature">
        <title>rRNA introns, odd ribosomes, and small enigmatic genomes across a large radiation of phyla.</title>
        <authorList>
            <person name="Brown C.T."/>
            <person name="Hug L.A."/>
            <person name="Thomas B.C."/>
            <person name="Sharon I."/>
            <person name="Castelle C.J."/>
            <person name="Singh A."/>
            <person name="Wilkins M.J."/>
            <person name="Williams K.H."/>
            <person name="Banfield J.F."/>
        </authorList>
    </citation>
    <scope>NUCLEOTIDE SEQUENCE [LARGE SCALE GENOMIC DNA]</scope>
</reference>
<dbReference type="GO" id="GO:0005737">
    <property type="term" value="C:cytoplasm"/>
    <property type="evidence" value="ECO:0007669"/>
    <property type="project" value="UniProtKB-ARBA"/>
</dbReference>
<keyword evidence="2 4" id="KW-0689">Ribosomal protein</keyword>
<keyword evidence="3 4" id="KW-0687">Ribonucleoprotein</keyword>
<sequence length="102" mass="11841">MDKFVVIRIGGKQYRVSEGEEILVDKLSDLTKIDPEVLLFVDGEKVEIGTPVLTKIKVKVKVLIELEKGEKIRVFKYKAKSRERKHIGFRPQYTRLLIEKIS</sequence>
<evidence type="ECO:0000256" key="4">
    <source>
        <dbReference type="HAMAP-Rule" id="MF_01363"/>
    </source>
</evidence>
<evidence type="ECO:0000256" key="5">
    <source>
        <dbReference type="RuleBase" id="RU000562"/>
    </source>
</evidence>
<dbReference type="GO" id="GO:1990904">
    <property type="term" value="C:ribonucleoprotein complex"/>
    <property type="evidence" value="ECO:0007669"/>
    <property type="project" value="UniProtKB-KW"/>
</dbReference>
<comment type="function">
    <text evidence="4 5">This protein binds to 23S rRNA in the presence of protein L20.</text>
</comment>
<accession>A0A0F9YKT4</accession>
<dbReference type="InterPro" id="IPR001787">
    <property type="entry name" value="Ribosomal_bL21"/>
</dbReference>
<evidence type="ECO:0000313" key="7">
    <source>
        <dbReference type="Proteomes" id="UP000034803"/>
    </source>
</evidence>
<keyword evidence="4 5" id="KW-0699">rRNA-binding</keyword>
<dbReference type="HAMAP" id="MF_01363">
    <property type="entry name" value="Ribosomal_bL21"/>
    <property type="match status" value="1"/>
</dbReference>
<name>A0A0F9YKT4_9BACT</name>
<dbReference type="Pfam" id="PF00829">
    <property type="entry name" value="Ribosomal_L21p"/>
    <property type="match status" value="1"/>
</dbReference>
<evidence type="ECO:0000256" key="2">
    <source>
        <dbReference type="ARBA" id="ARBA00022980"/>
    </source>
</evidence>
<dbReference type="AlphaFoldDB" id="A0A0F9YKT4"/>
<comment type="subunit">
    <text evidence="4">Part of the 50S ribosomal subunit. Contacts protein L20.</text>
</comment>
<protein>
    <recommendedName>
        <fullName evidence="4">Large ribosomal subunit protein bL21</fullName>
    </recommendedName>
</protein>
<dbReference type="InterPro" id="IPR036164">
    <property type="entry name" value="bL21-like_sf"/>
</dbReference>
<proteinExistence type="inferred from homology"/>
<dbReference type="GO" id="GO:0005840">
    <property type="term" value="C:ribosome"/>
    <property type="evidence" value="ECO:0007669"/>
    <property type="project" value="UniProtKB-KW"/>
</dbReference>
<keyword evidence="4 5" id="KW-0694">RNA-binding</keyword>
<evidence type="ECO:0000256" key="3">
    <source>
        <dbReference type="ARBA" id="ARBA00023274"/>
    </source>
</evidence>
<dbReference type="SUPFAM" id="SSF141091">
    <property type="entry name" value="L21p-like"/>
    <property type="match status" value="1"/>
</dbReference>
<dbReference type="PANTHER" id="PTHR21349">
    <property type="entry name" value="50S RIBOSOMAL PROTEIN L21"/>
    <property type="match status" value="1"/>
</dbReference>
<organism evidence="6 7">
    <name type="scientific">Candidatus Woesebacteria bacterium GW2011_GWC2_31_9</name>
    <dbReference type="NCBI Taxonomy" id="1618586"/>
    <lineage>
        <taxon>Bacteria</taxon>
        <taxon>Candidatus Woeseibacteriota</taxon>
    </lineage>
</organism>
<dbReference type="NCBIfam" id="TIGR00061">
    <property type="entry name" value="L21"/>
    <property type="match status" value="1"/>
</dbReference>